<dbReference type="Gene3D" id="3.40.30.10">
    <property type="entry name" value="Glutaredoxin"/>
    <property type="match status" value="1"/>
</dbReference>
<sequence>MSIPRFLLSSSKQLRSTRQALTLLPRSVPSRTTQSASYRNSAESHSSRSWGAYVISAAVVGFAGLATFFHYNDLNSFTLKSLKFKCLGKGHANRPKIRGGPFTLTNTENQTVTERDFLGKWVLLYFGYTSSPDIGPAQLLLMSMIIDILESKHKVKVLPVFVSIDPQRDTPSQIRAYLKVFDSRIIGLTGPVAAVRQMAQEYHVYSEKVEEDGDDYLVDISKNLFFLNPRMEVKECFRVE</sequence>
<evidence type="ECO:0000256" key="1">
    <source>
        <dbReference type="ARBA" id="ARBA00010996"/>
    </source>
</evidence>
<dbReference type="PANTHER" id="PTHR12151:SF1">
    <property type="entry name" value="PROTEIN SCO1 HOMOLOG 2, MITOCHONDRIAL"/>
    <property type="match status" value="1"/>
</dbReference>
<dbReference type="InterPro" id="IPR036249">
    <property type="entry name" value="Thioredoxin-like_sf"/>
</dbReference>
<dbReference type="SUPFAM" id="SSF52833">
    <property type="entry name" value="Thioredoxin-like"/>
    <property type="match status" value="1"/>
</dbReference>
<evidence type="ECO:0000313" key="3">
    <source>
        <dbReference type="EMBL" id="AFK48335.1"/>
    </source>
</evidence>
<dbReference type="Pfam" id="PF02630">
    <property type="entry name" value="SCO1-SenC"/>
    <property type="match status" value="1"/>
</dbReference>
<keyword evidence="2" id="KW-0472">Membrane</keyword>
<dbReference type="GO" id="GO:0005739">
    <property type="term" value="C:mitochondrion"/>
    <property type="evidence" value="ECO:0007669"/>
    <property type="project" value="GOC"/>
</dbReference>
<dbReference type="PANTHER" id="PTHR12151">
    <property type="entry name" value="ELECTRON TRANSPORT PROTIN SCO1/SENC FAMILY MEMBER"/>
    <property type="match status" value="1"/>
</dbReference>
<comment type="similarity">
    <text evidence="1">Belongs to the SCO1/2 family.</text>
</comment>
<dbReference type="GO" id="GO:0033617">
    <property type="term" value="P:mitochondrial respiratory chain complex IV assembly"/>
    <property type="evidence" value="ECO:0007669"/>
    <property type="project" value="TreeGrafter"/>
</dbReference>
<evidence type="ECO:0008006" key="4">
    <source>
        <dbReference type="Google" id="ProtNLM"/>
    </source>
</evidence>
<organism evidence="3">
    <name type="scientific">Lotus japonicus</name>
    <name type="common">Lotus corniculatus var. japonicus</name>
    <dbReference type="NCBI Taxonomy" id="34305"/>
    <lineage>
        <taxon>Eukaryota</taxon>
        <taxon>Viridiplantae</taxon>
        <taxon>Streptophyta</taxon>
        <taxon>Embryophyta</taxon>
        <taxon>Tracheophyta</taxon>
        <taxon>Spermatophyta</taxon>
        <taxon>Magnoliopsida</taxon>
        <taxon>eudicotyledons</taxon>
        <taxon>Gunneridae</taxon>
        <taxon>Pentapetalae</taxon>
        <taxon>rosids</taxon>
        <taxon>fabids</taxon>
        <taxon>Fabales</taxon>
        <taxon>Fabaceae</taxon>
        <taxon>Papilionoideae</taxon>
        <taxon>50 kb inversion clade</taxon>
        <taxon>NPAAA clade</taxon>
        <taxon>Hologalegina</taxon>
        <taxon>robinioid clade</taxon>
        <taxon>Loteae</taxon>
        <taxon>Lotus</taxon>
    </lineage>
</organism>
<proteinExistence type="evidence at transcript level"/>
<evidence type="ECO:0000256" key="2">
    <source>
        <dbReference type="SAM" id="Phobius"/>
    </source>
</evidence>
<name>I3T743_LOTJA</name>
<protein>
    <recommendedName>
        <fullName evidence="4">Thioredoxin domain-containing protein</fullName>
    </recommendedName>
</protein>
<keyword evidence="2" id="KW-1133">Transmembrane helix</keyword>
<dbReference type="InterPro" id="IPR003782">
    <property type="entry name" value="SCO1/SenC"/>
</dbReference>
<keyword evidence="2" id="KW-0812">Transmembrane</keyword>
<accession>I3T743</accession>
<dbReference type="AlphaFoldDB" id="I3T743"/>
<dbReference type="FunFam" id="3.40.30.10:FF:000013">
    <property type="entry name" value="Blast:Protein SCO1 homolog, mitochondrial"/>
    <property type="match status" value="1"/>
</dbReference>
<reference evidence="3" key="1">
    <citation type="submission" date="2012-05" db="EMBL/GenBank/DDBJ databases">
        <authorList>
            <person name="Krishnakumar V."/>
            <person name="Cheung F."/>
            <person name="Xiao Y."/>
            <person name="Chan A."/>
            <person name="Moskal W.A."/>
            <person name="Town C.D."/>
        </authorList>
    </citation>
    <scope>NUCLEOTIDE SEQUENCE</scope>
</reference>
<feature type="transmembrane region" description="Helical" evidence="2">
    <location>
        <begin position="50"/>
        <end position="71"/>
    </location>
</feature>
<dbReference type="EMBL" id="BT148541">
    <property type="protein sequence ID" value="AFK48335.1"/>
    <property type="molecule type" value="mRNA"/>
</dbReference>
<dbReference type="CDD" id="cd02968">
    <property type="entry name" value="SCO"/>
    <property type="match status" value="1"/>
</dbReference>